<proteinExistence type="predicted"/>
<dbReference type="InterPro" id="IPR025787">
    <property type="entry name" value="Hist-Lys_N-MeTrfase_SET2_plant"/>
</dbReference>
<dbReference type="CDD" id="cd19175">
    <property type="entry name" value="SET_ASHR3-like"/>
    <property type="match status" value="1"/>
</dbReference>
<keyword evidence="4" id="KW-0489">Methyltransferase</keyword>
<dbReference type="GO" id="GO:0042054">
    <property type="term" value="F:histone methyltransferase activity"/>
    <property type="evidence" value="ECO:0007669"/>
    <property type="project" value="InterPro"/>
</dbReference>
<dbReference type="EMBL" id="LR746277">
    <property type="protein sequence ID" value="CAA7408129.1"/>
    <property type="molecule type" value="Genomic_DNA"/>
</dbReference>
<comment type="subcellular location">
    <subcellularLocation>
        <location evidence="2">Chromosome</location>
    </subcellularLocation>
    <subcellularLocation>
        <location evidence="1">Nucleus</location>
    </subcellularLocation>
</comment>
<dbReference type="SMART" id="SM00317">
    <property type="entry name" value="SET"/>
    <property type="match status" value="1"/>
</dbReference>
<dbReference type="PROSITE" id="PS51215">
    <property type="entry name" value="AWS"/>
    <property type="match status" value="1"/>
</dbReference>
<evidence type="ECO:0000256" key="5">
    <source>
        <dbReference type="ARBA" id="ARBA00022679"/>
    </source>
</evidence>
<keyword evidence="6" id="KW-0949">S-adenosyl-L-methionine</keyword>
<evidence type="ECO:0000313" key="15">
    <source>
        <dbReference type="Proteomes" id="UP000663760"/>
    </source>
</evidence>
<dbReference type="PROSITE" id="PS50868">
    <property type="entry name" value="POST_SET"/>
    <property type="match status" value="1"/>
</dbReference>
<evidence type="ECO:0000256" key="6">
    <source>
        <dbReference type="ARBA" id="ARBA00022691"/>
    </source>
</evidence>
<evidence type="ECO:0000256" key="2">
    <source>
        <dbReference type="ARBA" id="ARBA00004286"/>
    </source>
</evidence>
<keyword evidence="9" id="KW-0862">Zinc</keyword>
<evidence type="ECO:0000256" key="3">
    <source>
        <dbReference type="ARBA" id="ARBA00022454"/>
    </source>
</evidence>
<evidence type="ECO:0000313" key="14">
    <source>
        <dbReference type="EMBL" id="CAA7408129.1"/>
    </source>
</evidence>
<organism evidence="14 15">
    <name type="scientific">Spirodela intermedia</name>
    <name type="common">Intermediate duckweed</name>
    <dbReference type="NCBI Taxonomy" id="51605"/>
    <lineage>
        <taxon>Eukaryota</taxon>
        <taxon>Viridiplantae</taxon>
        <taxon>Streptophyta</taxon>
        <taxon>Embryophyta</taxon>
        <taxon>Tracheophyta</taxon>
        <taxon>Spermatophyta</taxon>
        <taxon>Magnoliopsida</taxon>
        <taxon>Liliopsida</taxon>
        <taxon>Araceae</taxon>
        <taxon>Lemnoideae</taxon>
        <taxon>Spirodela</taxon>
    </lineage>
</organism>
<evidence type="ECO:0000256" key="1">
    <source>
        <dbReference type="ARBA" id="ARBA00004123"/>
    </source>
</evidence>
<evidence type="ECO:0000256" key="10">
    <source>
        <dbReference type="ARBA" id="ARBA00023242"/>
    </source>
</evidence>
<feature type="domain" description="Post-SET" evidence="12">
    <location>
        <begin position="459"/>
        <end position="475"/>
    </location>
</feature>
<keyword evidence="10" id="KW-0539">Nucleus</keyword>
<dbReference type="InterPro" id="IPR003616">
    <property type="entry name" value="Post-SET_dom"/>
</dbReference>
<accession>A0A7I8LDN9</accession>
<dbReference type="SMART" id="SM00249">
    <property type="entry name" value="PHD"/>
    <property type="match status" value="1"/>
</dbReference>
<keyword evidence="15" id="KW-1185">Reference proteome</keyword>
<evidence type="ECO:0000256" key="4">
    <source>
        <dbReference type="ARBA" id="ARBA00022603"/>
    </source>
</evidence>
<dbReference type="Pfam" id="PF00856">
    <property type="entry name" value="SET"/>
    <property type="match status" value="1"/>
</dbReference>
<dbReference type="GO" id="GO:0005634">
    <property type="term" value="C:nucleus"/>
    <property type="evidence" value="ECO:0007669"/>
    <property type="project" value="UniProtKB-SubCell"/>
</dbReference>
<feature type="domain" description="AWS" evidence="13">
    <location>
        <begin position="291"/>
        <end position="336"/>
    </location>
</feature>
<dbReference type="GO" id="GO:0032259">
    <property type="term" value="P:methylation"/>
    <property type="evidence" value="ECO:0007669"/>
    <property type="project" value="UniProtKB-KW"/>
</dbReference>
<feature type="domain" description="SET" evidence="11">
    <location>
        <begin position="336"/>
        <end position="453"/>
    </location>
</feature>
<sequence>MPDLSNLLVPQPSPSTHFSQACPMGRQGLQSCSSSASSPRCESPGEVLDGPCCKWNHRLRLPISSRAVTCSGTSENSGVVVLKRERRGGKKLVKSLEDHVNDWVERKVESGKRPIECSLPFLTDSPKMVDCRLCNRSIYPGDEIVCSIHGCEEAYHITCVTQNGVVSGSRGFKCPRHACIICKQVGFWHCIRCHIAAHTRCAPWPDSVISISKSKSQALCWRHPADWRLEKHAVLTSDIEEAFGRLPIPYVVEEFMVDSILKDFMKKEEPAPYIHIRRNSYLVKKKRDDAYAGAGCTCNSNSTCGEECECRGQSISCSKACNCSDLCTNRPFRKEKKIKVVKTQSCGWGVEASEAIKKGEFVIEYIGEVISDALCEKRLWDMKYRGDQKFYMCEIRKDFTIDATFKGNSSRFLNHSCDPNCKLEKWHVDGETRVGVFASRAIEPREPLTYDYRFVHFGPMVKCHCGASNCRGYLGSKKKINELIHKLDPCWGCKRKRSSLAVVRKSTRVAT</sequence>
<dbReference type="InterPro" id="IPR001214">
    <property type="entry name" value="SET_dom"/>
</dbReference>
<dbReference type="InterPro" id="IPR013083">
    <property type="entry name" value="Znf_RING/FYVE/PHD"/>
</dbReference>
<name>A0A7I8LDN9_SPIIN</name>
<keyword evidence="3" id="KW-0158">Chromosome</keyword>
<gene>
    <name evidence="14" type="ORF">SI8410_14018807</name>
</gene>
<dbReference type="PROSITE" id="PS51578">
    <property type="entry name" value="SAM_MT43_SET2_2"/>
    <property type="match status" value="1"/>
</dbReference>
<dbReference type="InterPro" id="IPR047893">
    <property type="entry name" value="ASHR3-like_SET"/>
</dbReference>
<protein>
    <submittedName>
        <fullName evidence="14">Uncharacterized protein</fullName>
    </submittedName>
</protein>
<dbReference type="Proteomes" id="UP000663760">
    <property type="component" value="Chromosome 14"/>
</dbReference>
<keyword evidence="7" id="KW-0479">Metal-binding</keyword>
<evidence type="ECO:0000259" key="11">
    <source>
        <dbReference type="PROSITE" id="PS50280"/>
    </source>
</evidence>
<dbReference type="FunFam" id="2.170.270.10:FF:000043">
    <property type="entry name" value="Histone-lysine N-methyltransferase"/>
    <property type="match status" value="1"/>
</dbReference>
<dbReference type="Gene3D" id="2.170.270.10">
    <property type="entry name" value="SET domain"/>
    <property type="match status" value="1"/>
</dbReference>
<dbReference type="OrthoDB" id="422362at2759"/>
<evidence type="ECO:0000259" key="13">
    <source>
        <dbReference type="PROSITE" id="PS51215"/>
    </source>
</evidence>
<dbReference type="PROSITE" id="PS50280">
    <property type="entry name" value="SET"/>
    <property type="match status" value="1"/>
</dbReference>
<dbReference type="InterPro" id="IPR050777">
    <property type="entry name" value="SET2_Histone-Lys_MeTrsfase"/>
</dbReference>
<keyword evidence="5" id="KW-0808">Transferase</keyword>
<dbReference type="GO" id="GO:0005694">
    <property type="term" value="C:chromosome"/>
    <property type="evidence" value="ECO:0007669"/>
    <property type="project" value="UniProtKB-SubCell"/>
</dbReference>
<dbReference type="InterPro" id="IPR006560">
    <property type="entry name" value="AWS_dom"/>
</dbReference>
<reference evidence="14" key="1">
    <citation type="submission" date="2020-02" db="EMBL/GenBank/DDBJ databases">
        <authorList>
            <person name="Scholz U."/>
            <person name="Mascher M."/>
            <person name="Fiebig A."/>
        </authorList>
    </citation>
    <scope>NUCLEOTIDE SEQUENCE</scope>
</reference>
<dbReference type="Gene3D" id="3.30.40.10">
    <property type="entry name" value="Zinc/RING finger domain, C3HC4 (zinc finger)"/>
    <property type="match status" value="1"/>
</dbReference>
<evidence type="ECO:0000256" key="8">
    <source>
        <dbReference type="ARBA" id="ARBA00022771"/>
    </source>
</evidence>
<evidence type="ECO:0000259" key="12">
    <source>
        <dbReference type="PROSITE" id="PS50868"/>
    </source>
</evidence>
<dbReference type="SUPFAM" id="SSF82199">
    <property type="entry name" value="SET domain"/>
    <property type="match status" value="1"/>
</dbReference>
<dbReference type="InterPro" id="IPR046341">
    <property type="entry name" value="SET_dom_sf"/>
</dbReference>
<dbReference type="InterPro" id="IPR001965">
    <property type="entry name" value="Znf_PHD"/>
</dbReference>
<keyword evidence="8" id="KW-0863">Zinc-finger</keyword>
<evidence type="ECO:0000256" key="9">
    <source>
        <dbReference type="ARBA" id="ARBA00022833"/>
    </source>
</evidence>
<dbReference type="GO" id="GO:0008270">
    <property type="term" value="F:zinc ion binding"/>
    <property type="evidence" value="ECO:0007669"/>
    <property type="project" value="UniProtKB-KW"/>
</dbReference>
<dbReference type="AlphaFoldDB" id="A0A7I8LDN9"/>
<dbReference type="SMART" id="SM00508">
    <property type="entry name" value="PostSET"/>
    <property type="match status" value="1"/>
</dbReference>
<evidence type="ECO:0000256" key="7">
    <source>
        <dbReference type="ARBA" id="ARBA00022723"/>
    </source>
</evidence>
<dbReference type="PANTHER" id="PTHR22884">
    <property type="entry name" value="SET DOMAIN PROTEINS"/>
    <property type="match status" value="1"/>
</dbReference>